<organism evidence="1 2">
    <name type="scientific">Acinetobacter parvus DSM 16617 = CIP 108168</name>
    <dbReference type="NCBI Taxonomy" id="981333"/>
    <lineage>
        <taxon>Bacteria</taxon>
        <taxon>Pseudomonadati</taxon>
        <taxon>Pseudomonadota</taxon>
        <taxon>Gammaproteobacteria</taxon>
        <taxon>Moraxellales</taxon>
        <taxon>Moraxellaceae</taxon>
        <taxon>Acinetobacter</taxon>
    </lineage>
</organism>
<dbReference type="PATRIC" id="fig|981333.9.peg.1861"/>
<gene>
    <name evidence="1" type="ORF">F988_01805</name>
</gene>
<dbReference type="Pfam" id="PF24806">
    <property type="entry name" value="DUF7706"/>
    <property type="match status" value="1"/>
</dbReference>
<keyword evidence="2" id="KW-1185">Reference proteome</keyword>
<reference evidence="1 2" key="1">
    <citation type="submission" date="2013-02" db="EMBL/GenBank/DDBJ databases">
        <title>The Genome Sequence of Acinetobacter parvus CIP 108168.</title>
        <authorList>
            <consortium name="The Broad Institute Genome Sequencing Platform"/>
            <consortium name="The Broad Institute Genome Sequencing Center for Infectious Disease"/>
            <person name="Cerqueira G."/>
            <person name="Feldgarden M."/>
            <person name="Courvalin P."/>
            <person name="Perichon B."/>
            <person name="Grillot-Courvalin C."/>
            <person name="Clermont D."/>
            <person name="Rocha E."/>
            <person name="Yoon E.-J."/>
            <person name="Nemec A."/>
            <person name="Walker B."/>
            <person name="Young S.K."/>
            <person name="Zeng Q."/>
            <person name="Gargeya S."/>
            <person name="Fitzgerald M."/>
            <person name="Haas B."/>
            <person name="Abouelleil A."/>
            <person name="Alvarado L."/>
            <person name="Arachchi H.M."/>
            <person name="Berlin A.M."/>
            <person name="Chapman S.B."/>
            <person name="Dewar J."/>
            <person name="Goldberg J."/>
            <person name="Griggs A."/>
            <person name="Gujja S."/>
            <person name="Hansen M."/>
            <person name="Howarth C."/>
            <person name="Imamovic A."/>
            <person name="Larimer J."/>
            <person name="McCowan C."/>
            <person name="Murphy C."/>
            <person name="Neiman D."/>
            <person name="Pearson M."/>
            <person name="Priest M."/>
            <person name="Roberts A."/>
            <person name="Saif S."/>
            <person name="Shea T."/>
            <person name="Sisk P."/>
            <person name="Sykes S."/>
            <person name="Wortman J."/>
            <person name="Nusbaum C."/>
            <person name="Birren B."/>
        </authorList>
    </citation>
    <scope>NUCLEOTIDE SEQUENCE [LARGE SCALE GENOMIC DNA]</scope>
    <source>
        <strain evidence="1 2">CIP 108168</strain>
    </source>
</reference>
<dbReference type="Proteomes" id="UP000023776">
    <property type="component" value="Unassembled WGS sequence"/>
</dbReference>
<dbReference type="HOGENOM" id="CLU_203726_0_0_6"/>
<evidence type="ECO:0000313" key="2">
    <source>
        <dbReference type="Proteomes" id="UP000023776"/>
    </source>
</evidence>
<evidence type="ECO:0000313" key="1">
    <source>
        <dbReference type="EMBL" id="ENU36054.1"/>
    </source>
</evidence>
<name>N8RRB4_9GAMM</name>
<protein>
    <submittedName>
        <fullName evidence="1">Uncharacterized protein</fullName>
    </submittedName>
</protein>
<dbReference type="InterPro" id="IPR056123">
    <property type="entry name" value="DUF7706"/>
</dbReference>
<dbReference type="RefSeq" id="WP_004682593.1">
    <property type="nucleotide sequence ID" value="NZ_AIEB01000012.1"/>
</dbReference>
<comment type="caution">
    <text evidence="1">The sequence shown here is derived from an EMBL/GenBank/DDBJ whole genome shotgun (WGS) entry which is preliminary data.</text>
</comment>
<accession>N8RRB4</accession>
<dbReference type="EMBL" id="APOM01000047">
    <property type="protein sequence ID" value="ENU36054.1"/>
    <property type="molecule type" value="Genomic_DNA"/>
</dbReference>
<sequence length="60" mass="6823">MKLELENLSEAQAMALAQFVKRVGWNEIRVNAVNDDEAYLMRDAISKLQDALARQGYAPR</sequence>
<proteinExistence type="predicted"/>
<dbReference type="GeneID" id="99690129"/>
<dbReference type="AlphaFoldDB" id="N8RRB4"/>